<evidence type="ECO:0000313" key="2">
    <source>
        <dbReference type="Proteomes" id="UP000224567"/>
    </source>
</evidence>
<dbReference type="PANTHER" id="PTHR47188:SF1">
    <property type="entry name" value="PROTEIN TAR1"/>
    <property type="match status" value="1"/>
</dbReference>
<name>A0A2G2V564_CAPBA</name>
<protein>
    <submittedName>
        <fullName evidence="1">Protein TAR1</fullName>
    </submittedName>
</protein>
<reference evidence="2" key="2">
    <citation type="journal article" date="2017" name="J. Anim. Genet.">
        <title>Multiple reference genome sequences of hot pepper reveal the massive evolution of plant disease resistance genes by retroduplication.</title>
        <authorList>
            <person name="Kim S."/>
            <person name="Park J."/>
            <person name="Yeom S.-I."/>
            <person name="Kim Y.-M."/>
            <person name="Seo E."/>
            <person name="Kim K.-T."/>
            <person name="Kim M.-S."/>
            <person name="Lee J.M."/>
            <person name="Cheong K."/>
            <person name="Shin H.-S."/>
            <person name="Kim S.-B."/>
            <person name="Han K."/>
            <person name="Lee J."/>
            <person name="Park M."/>
            <person name="Lee H.-A."/>
            <person name="Lee H.-Y."/>
            <person name="Lee Y."/>
            <person name="Oh S."/>
            <person name="Lee J.H."/>
            <person name="Choi E."/>
            <person name="Choi E."/>
            <person name="Lee S.E."/>
            <person name="Jeon J."/>
            <person name="Kim H."/>
            <person name="Choi G."/>
            <person name="Song H."/>
            <person name="Lee J."/>
            <person name="Lee S.-C."/>
            <person name="Kwon J.-K."/>
            <person name="Lee H.-Y."/>
            <person name="Koo N."/>
            <person name="Hong Y."/>
            <person name="Kim R.W."/>
            <person name="Kang W.-H."/>
            <person name="Huh J.H."/>
            <person name="Kang B.-C."/>
            <person name="Yang T.-J."/>
            <person name="Lee Y.-H."/>
            <person name="Bennetzen J.L."/>
            <person name="Choi D."/>
        </authorList>
    </citation>
    <scope>NUCLEOTIDE SEQUENCE [LARGE SCALE GENOMIC DNA]</scope>
    <source>
        <strain evidence="2">cv. PBC81</strain>
    </source>
</reference>
<gene>
    <name evidence="1" type="ORF">CQW23_32311</name>
</gene>
<organism evidence="1 2">
    <name type="scientific">Capsicum baccatum</name>
    <name type="common">Peruvian pepper</name>
    <dbReference type="NCBI Taxonomy" id="33114"/>
    <lineage>
        <taxon>Eukaryota</taxon>
        <taxon>Viridiplantae</taxon>
        <taxon>Streptophyta</taxon>
        <taxon>Embryophyta</taxon>
        <taxon>Tracheophyta</taxon>
        <taxon>Spermatophyta</taxon>
        <taxon>Magnoliopsida</taxon>
        <taxon>eudicotyledons</taxon>
        <taxon>Gunneridae</taxon>
        <taxon>Pentapetalae</taxon>
        <taxon>asterids</taxon>
        <taxon>lamiids</taxon>
        <taxon>Solanales</taxon>
        <taxon>Solanaceae</taxon>
        <taxon>Solanoideae</taxon>
        <taxon>Capsiceae</taxon>
        <taxon>Capsicum</taxon>
    </lineage>
</organism>
<dbReference type="Proteomes" id="UP000224567">
    <property type="component" value="Unassembled WGS sequence"/>
</dbReference>
<dbReference type="AlphaFoldDB" id="A0A2G2V564"/>
<accession>A0A2G2V564</accession>
<comment type="caution">
    <text evidence="1">The sequence shown here is derived from an EMBL/GenBank/DDBJ whole genome shotgun (WGS) entry which is preliminary data.</text>
</comment>
<dbReference type="STRING" id="33114.A0A2G2V564"/>
<dbReference type="EMBL" id="MLFT02000268">
    <property type="protein sequence ID" value="PHT28087.1"/>
    <property type="molecule type" value="Genomic_DNA"/>
</dbReference>
<keyword evidence="2" id="KW-1185">Reference proteome</keyword>
<dbReference type="InterPro" id="IPR044792">
    <property type="entry name" value="TAR1"/>
</dbReference>
<sequence length="283" mass="31513">MAPWHHVHDHRYASSPSFRSRQVCSHSNPFQKIKVDRRYTPQGDPTNQLPYALWVYSPIDSHTCQTPWFVFQDGSNEEPTSQRPECTDAEARRRRALPSTIEETAFHDHIESSGFSRPPIHDGLCPKSIGRPAHRHSTSDRGALPAPIRFSPDNLKHSLTLFSKSFSSFPRGTCSLSVSHPYLDLDGIHRPIWAAFPNNLTHRQRLVRVIPPDLGSRSELLSVKGSWSPNARCAVTATAKRVKLPPPLAATSVDVNSHLGARGAREASICPAMTARPVVEARC</sequence>
<dbReference type="GO" id="GO:0043457">
    <property type="term" value="P:regulation of cellular respiration"/>
    <property type="evidence" value="ECO:0007669"/>
    <property type="project" value="InterPro"/>
</dbReference>
<dbReference type="PANTHER" id="PTHR47188">
    <property type="entry name" value="PROTEIN TAR1"/>
    <property type="match status" value="1"/>
</dbReference>
<reference evidence="1 2" key="1">
    <citation type="journal article" date="2017" name="Genome Biol.">
        <title>New reference genome sequences of hot pepper reveal the massive evolution of plant disease-resistance genes by retroduplication.</title>
        <authorList>
            <person name="Kim S."/>
            <person name="Park J."/>
            <person name="Yeom S.I."/>
            <person name="Kim Y.M."/>
            <person name="Seo E."/>
            <person name="Kim K.T."/>
            <person name="Kim M.S."/>
            <person name="Lee J.M."/>
            <person name="Cheong K."/>
            <person name="Shin H.S."/>
            <person name="Kim S.B."/>
            <person name="Han K."/>
            <person name="Lee J."/>
            <person name="Park M."/>
            <person name="Lee H.A."/>
            <person name="Lee H.Y."/>
            <person name="Lee Y."/>
            <person name="Oh S."/>
            <person name="Lee J.H."/>
            <person name="Choi E."/>
            <person name="Choi E."/>
            <person name="Lee S.E."/>
            <person name="Jeon J."/>
            <person name="Kim H."/>
            <person name="Choi G."/>
            <person name="Song H."/>
            <person name="Lee J."/>
            <person name="Lee S.C."/>
            <person name="Kwon J.K."/>
            <person name="Lee H.Y."/>
            <person name="Koo N."/>
            <person name="Hong Y."/>
            <person name="Kim R.W."/>
            <person name="Kang W.H."/>
            <person name="Huh J.H."/>
            <person name="Kang B.C."/>
            <person name="Yang T.J."/>
            <person name="Lee Y.H."/>
            <person name="Bennetzen J.L."/>
            <person name="Choi D."/>
        </authorList>
    </citation>
    <scope>NUCLEOTIDE SEQUENCE [LARGE SCALE GENOMIC DNA]</scope>
    <source>
        <strain evidence="2">cv. PBC81</strain>
    </source>
</reference>
<dbReference type="OrthoDB" id="1686935at2759"/>
<proteinExistence type="predicted"/>
<evidence type="ECO:0000313" key="1">
    <source>
        <dbReference type="EMBL" id="PHT28087.1"/>
    </source>
</evidence>